<feature type="transmembrane region" description="Helical" evidence="7">
    <location>
        <begin position="86"/>
        <end position="110"/>
    </location>
</feature>
<dbReference type="InterPro" id="IPR051907">
    <property type="entry name" value="DoxX-like_oxidoreductase"/>
</dbReference>
<name>A0A7Y7Y5L7_9PSED</name>
<comment type="subcellular location">
    <subcellularLocation>
        <location evidence="1">Cell membrane</location>
        <topology evidence="1">Multi-pass membrane protein</topology>
    </subcellularLocation>
</comment>
<evidence type="ECO:0000256" key="4">
    <source>
        <dbReference type="ARBA" id="ARBA00022692"/>
    </source>
</evidence>
<dbReference type="PANTHER" id="PTHR33452:SF1">
    <property type="entry name" value="INNER MEMBRANE PROTEIN YPHA-RELATED"/>
    <property type="match status" value="1"/>
</dbReference>
<dbReference type="Proteomes" id="UP000517547">
    <property type="component" value="Unassembled WGS sequence"/>
</dbReference>
<evidence type="ECO:0000256" key="3">
    <source>
        <dbReference type="ARBA" id="ARBA00022475"/>
    </source>
</evidence>
<dbReference type="InterPro" id="IPR032808">
    <property type="entry name" value="DoxX"/>
</dbReference>
<keyword evidence="3" id="KW-1003">Cell membrane</keyword>
<dbReference type="GO" id="GO:0005886">
    <property type="term" value="C:plasma membrane"/>
    <property type="evidence" value="ECO:0007669"/>
    <property type="project" value="UniProtKB-SubCell"/>
</dbReference>
<feature type="transmembrane region" description="Helical" evidence="7">
    <location>
        <begin position="142"/>
        <end position="161"/>
    </location>
</feature>
<sequence length="180" mass="19387">MKTTPPTKNTIRHLVRLATCLPNPRSLGHWAPLTLRLIVGYGFMAHGLAKLFRGPEAFTVILQAMHFPAAAVFSWLTVAIEIFGGLAILLGAFVTLASIPMIITLLVATFTVHLPYGFSSIKLLSIGPNGALFGQPGYETDLLYLAALITLVIGGPGPFAIDHLVRRWAKGSGRTAEDLR</sequence>
<evidence type="ECO:0000313" key="9">
    <source>
        <dbReference type="Proteomes" id="UP000517547"/>
    </source>
</evidence>
<feature type="transmembrane region" description="Helical" evidence="7">
    <location>
        <begin position="58"/>
        <end position="79"/>
    </location>
</feature>
<evidence type="ECO:0000256" key="2">
    <source>
        <dbReference type="ARBA" id="ARBA00006679"/>
    </source>
</evidence>
<evidence type="ECO:0000256" key="5">
    <source>
        <dbReference type="ARBA" id="ARBA00022989"/>
    </source>
</evidence>
<keyword evidence="5 7" id="KW-1133">Transmembrane helix</keyword>
<evidence type="ECO:0000313" key="8">
    <source>
        <dbReference type="EMBL" id="NWC18301.1"/>
    </source>
</evidence>
<evidence type="ECO:0000256" key="7">
    <source>
        <dbReference type="SAM" id="Phobius"/>
    </source>
</evidence>
<protein>
    <submittedName>
        <fullName evidence="8">DoxX family protein</fullName>
    </submittedName>
</protein>
<organism evidence="8 9">
    <name type="scientific">Pseudomonas gingeri</name>
    <dbReference type="NCBI Taxonomy" id="117681"/>
    <lineage>
        <taxon>Bacteria</taxon>
        <taxon>Pseudomonadati</taxon>
        <taxon>Pseudomonadota</taxon>
        <taxon>Gammaproteobacteria</taxon>
        <taxon>Pseudomonadales</taxon>
        <taxon>Pseudomonadaceae</taxon>
        <taxon>Pseudomonas</taxon>
    </lineage>
</organism>
<comment type="similarity">
    <text evidence="2">Belongs to the DoxX family.</text>
</comment>
<feature type="transmembrane region" description="Helical" evidence="7">
    <location>
        <begin position="33"/>
        <end position="52"/>
    </location>
</feature>
<keyword evidence="4 7" id="KW-0812">Transmembrane</keyword>
<dbReference type="RefSeq" id="WP_017128204.1">
    <property type="nucleotide sequence ID" value="NZ_JACAQE010000013.1"/>
</dbReference>
<reference evidence="8 9" key="1">
    <citation type="submission" date="2020-04" db="EMBL/GenBank/DDBJ databases">
        <title>Molecular characterization of pseudomonads from Agaricus bisporus reveal novel blotch 2 pathogens in Western Europe.</title>
        <authorList>
            <person name="Taparia T."/>
            <person name="Krijger M."/>
            <person name="Haynes E."/>
            <person name="Elpinstone J.G."/>
            <person name="Noble R."/>
            <person name="Van Der Wolf J."/>
        </authorList>
    </citation>
    <scope>NUCLEOTIDE SEQUENCE [LARGE SCALE GENOMIC DNA]</scope>
    <source>
        <strain evidence="8 9">IPO3738</strain>
    </source>
</reference>
<dbReference type="EMBL" id="JACAQE010000013">
    <property type="protein sequence ID" value="NWC18301.1"/>
    <property type="molecule type" value="Genomic_DNA"/>
</dbReference>
<accession>A0A7Y7Y5L7</accession>
<gene>
    <name evidence="8" type="ORF">HX845_31940</name>
</gene>
<dbReference type="AlphaFoldDB" id="A0A7Y7Y5L7"/>
<evidence type="ECO:0000256" key="6">
    <source>
        <dbReference type="ARBA" id="ARBA00023136"/>
    </source>
</evidence>
<dbReference type="PANTHER" id="PTHR33452">
    <property type="entry name" value="OXIDOREDUCTASE CATD-RELATED"/>
    <property type="match status" value="1"/>
</dbReference>
<keyword evidence="6 7" id="KW-0472">Membrane</keyword>
<comment type="caution">
    <text evidence="8">The sequence shown here is derived from an EMBL/GenBank/DDBJ whole genome shotgun (WGS) entry which is preliminary data.</text>
</comment>
<proteinExistence type="inferred from homology"/>
<dbReference type="Pfam" id="PF07681">
    <property type="entry name" value="DoxX"/>
    <property type="match status" value="1"/>
</dbReference>
<evidence type="ECO:0000256" key="1">
    <source>
        <dbReference type="ARBA" id="ARBA00004651"/>
    </source>
</evidence>